<sequence length="92" mass="9376">MVKVVSSRFAGLISGAVGIADTGGGSQSGFAAVISRFWTSVCGHVMQQRVVVGGCNNRLDELGSATMASLTDLTLTVRFTIGCATGGSRFCA</sequence>
<organism evidence="1 2">
    <name type="scientific">Malus baccata</name>
    <name type="common">Siberian crab apple</name>
    <name type="synonym">Pyrus baccata</name>
    <dbReference type="NCBI Taxonomy" id="106549"/>
    <lineage>
        <taxon>Eukaryota</taxon>
        <taxon>Viridiplantae</taxon>
        <taxon>Streptophyta</taxon>
        <taxon>Embryophyta</taxon>
        <taxon>Tracheophyta</taxon>
        <taxon>Spermatophyta</taxon>
        <taxon>Magnoliopsida</taxon>
        <taxon>eudicotyledons</taxon>
        <taxon>Gunneridae</taxon>
        <taxon>Pentapetalae</taxon>
        <taxon>rosids</taxon>
        <taxon>fabids</taxon>
        <taxon>Rosales</taxon>
        <taxon>Rosaceae</taxon>
        <taxon>Amygdaloideae</taxon>
        <taxon>Maleae</taxon>
        <taxon>Malus</taxon>
    </lineage>
</organism>
<keyword evidence="2" id="KW-1185">Reference proteome</keyword>
<evidence type="ECO:0000313" key="1">
    <source>
        <dbReference type="EMBL" id="TQE01959.1"/>
    </source>
</evidence>
<evidence type="ECO:0000313" key="2">
    <source>
        <dbReference type="Proteomes" id="UP000315295"/>
    </source>
</evidence>
<gene>
    <name evidence="1" type="ORF">C1H46_012393</name>
</gene>
<reference evidence="1 2" key="1">
    <citation type="journal article" date="2019" name="G3 (Bethesda)">
        <title>Sequencing of a Wild Apple (Malus baccata) Genome Unravels the Differences Between Cultivated and Wild Apple Species Regarding Disease Resistance and Cold Tolerance.</title>
        <authorList>
            <person name="Chen X."/>
        </authorList>
    </citation>
    <scope>NUCLEOTIDE SEQUENCE [LARGE SCALE GENOMIC DNA]</scope>
    <source>
        <strain evidence="2">cv. Shandingzi</strain>
        <tissue evidence="1">Leaves</tissue>
    </source>
</reference>
<comment type="caution">
    <text evidence="1">The sequence shown here is derived from an EMBL/GenBank/DDBJ whole genome shotgun (WGS) entry which is preliminary data.</text>
</comment>
<accession>A0A540MT48</accession>
<proteinExistence type="predicted"/>
<name>A0A540MT48_MALBA</name>
<dbReference type="EMBL" id="VIEB01000185">
    <property type="protein sequence ID" value="TQE01959.1"/>
    <property type="molecule type" value="Genomic_DNA"/>
</dbReference>
<dbReference type="Proteomes" id="UP000315295">
    <property type="component" value="Unassembled WGS sequence"/>
</dbReference>
<protein>
    <submittedName>
        <fullName evidence="1">Uncharacterized protein</fullName>
    </submittedName>
</protein>
<dbReference type="AlphaFoldDB" id="A0A540MT48"/>